<sequence length="80" mass="9222">MITMESKKMGKRIEIDLSKIKDDRIRKLVSLAMKHNISPTSMAHFIGVSYATYNRFQQGRTVPQSENTRAVIDNIIKKLK</sequence>
<organism evidence="1">
    <name type="scientific">marine sediment metagenome</name>
    <dbReference type="NCBI Taxonomy" id="412755"/>
    <lineage>
        <taxon>unclassified sequences</taxon>
        <taxon>metagenomes</taxon>
        <taxon>ecological metagenomes</taxon>
    </lineage>
</organism>
<name>X1S1N9_9ZZZZ</name>
<accession>X1S1N9</accession>
<proteinExistence type="predicted"/>
<comment type="caution">
    <text evidence="1">The sequence shown here is derived from an EMBL/GenBank/DDBJ whole genome shotgun (WGS) entry which is preliminary data.</text>
</comment>
<reference evidence="1" key="1">
    <citation type="journal article" date="2014" name="Front. Microbiol.">
        <title>High frequency of phylogenetically diverse reductive dehalogenase-homologous genes in deep subseafloor sedimentary metagenomes.</title>
        <authorList>
            <person name="Kawai M."/>
            <person name="Futagami T."/>
            <person name="Toyoda A."/>
            <person name="Takaki Y."/>
            <person name="Nishi S."/>
            <person name="Hori S."/>
            <person name="Arai W."/>
            <person name="Tsubouchi T."/>
            <person name="Morono Y."/>
            <person name="Uchiyama I."/>
            <person name="Ito T."/>
            <person name="Fujiyama A."/>
            <person name="Inagaki F."/>
            <person name="Takami H."/>
        </authorList>
    </citation>
    <scope>NUCLEOTIDE SEQUENCE</scope>
    <source>
        <strain evidence="1">Expedition CK06-06</strain>
    </source>
</reference>
<evidence type="ECO:0008006" key="2">
    <source>
        <dbReference type="Google" id="ProtNLM"/>
    </source>
</evidence>
<dbReference type="EMBL" id="BARW01000257">
    <property type="protein sequence ID" value="GAI61704.1"/>
    <property type="molecule type" value="Genomic_DNA"/>
</dbReference>
<protein>
    <recommendedName>
        <fullName evidence="2">HTH cro/C1-type domain-containing protein</fullName>
    </recommendedName>
</protein>
<evidence type="ECO:0000313" key="1">
    <source>
        <dbReference type="EMBL" id="GAI61704.1"/>
    </source>
</evidence>
<dbReference type="AlphaFoldDB" id="X1S1N9"/>
<gene>
    <name evidence="1" type="ORF">S12H4_01334</name>
</gene>